<sequence length="1141" mass="125471">MDAHDDDQDSTRPRLARSLSFPDTPQIELAIAGSVADTRKPRAIDPNVAAEASSVPPRPPRNPARSPHNRRSTSSKKRPSTATGTREEVTPWELFPPPDIGEPAVLLKPWPDYTPPGRQEPKSAASTASQSHSFANFILRRRKSSGNKSASRNKNRSNTIPQLASDGGLAEAGAGSTIQAMPSAPRSTLGYQNTGSGSSAPANAQPLRSEGPPPMPYLTSMSPFLYGVPHSSSPSNISMAAKSSSDIATIRAQQPTKQNKFSTADRTILQELKRNIDAKEAQFLVKFNPRSGSGASGIAGRGRHHPFDKEQVPYPRNYDQEVLDFDVWETVFCQQMCGSVTWHVFDTPPTRVLDLGCGTGSWILDAARKWRNCHFVGLDVVPLHPNLQQLGSADLAGRITWIQANFLEGLPFSDEEFDYVHIKRIARGVPEDKWDPLLEEITRVMKPGAAFEVTLTNLAFPQRNLINATYQMMEEDLFFPGKPNENMSPDGENDELGPRSRANTILSWQASDVAENGDEDGLQDDDASSQYTGSGSASVSHDDTSLDALSTPRTSTVALPAHHGVDTLPDQLVATDDVPPLPVAASKLVTQGRKSLPQLQVRTDNVVPTGAIQYFPTRPRSQHFTDSAISLRNTNSTASLIQSPVRTKPSSQHPRSPPISPISHSSARSPDRDSLYHPFLLRTLPKPPANPRDHSLLELIYNEMHAARFINLSPLSLLANYLSLHFKDVRTHPQLQWAFPPTRAKRGRPLARSVAYDDSDPDDDGLVKKPTQIAGNPPMIATTTQRRRAATVGSQPFSNSGFHEDPSDPTGRVTVQSLVNAESKYISLDETQRSAYSPSSKSKFSSPSRDSRRDPSSAGTRAAAMFSSMHHSRLPNKTLNLDLRSLNLHLAIRTSEVLACAEAMWEWVLEYQSQDKKPQLLSGSPKSVDVAALTDLAREDFDYLLSRFDMDMRDQISLSGTMEDQYGWTTLPVTPTSERKAFDGAWDKWCQWEKQQNPSHPVYAGGATGRYSDSNMSRSTGAPSTRQNGSIMTRRDSQSRDDSGASVRRSGSLTQSAAGGHRETTHGDKRRFSHYDDGLGGLKRSGSFVRDNQSDTTKSTQRTLDDARSRTSSVHQRPVHHLPPPEGRLSRVTRVFVAWKP</sequence>
<organism evidence="1 2">
    <name type="scientific">Pleurotus cornucopiae</name>
    <name type="common">Cornucopia mushroom</name>
    <dbReference type="NCBI Taxonomy" id="5321"/>
    <lineage>
        <taxon>Eukaryota</taxon>
        <taxon>Fungi</taxon>
        <taxon>Dikarya</taxon>
        <taxon>Basidiomycota</taxon>
        <taxon>Agaricomycotina</taxon>
        <taxon>Agaricomycetes</taxon>
        <taxon>Agaricomycetidae</taxon>
        <taxon>Agaricales</taxon>
        <taxon>Pleurotineae</taxon>
        <taxon>Pleurotaceae</taxon>
        <taxon>Pleurotus</taxon>
    </lineage>
</organism>
<evidence type="ECO:0000313" key="1">
    <source>
        <dbReference type="EMBL" id="KAG9227701.1"/>
    </source>
</evidence>
<gene>
    <name evidence="1" type="ORF">CCMSSC00406_0000653</name>
</gene>
<dbReference type="Proteomes" id="UP000824881">
    <property type="component" value="Unassembled WGS sequence"/>
</dbReference>
<reference evidence="1 2" key="1">
    <citation type="journal article" date="2021" name="Appl. Environ. Microbiol.">
        <title>Genetic linkage and physical mapping for an oyster mushroom Pleurotus cornucopiae and QTL analysis for the trait cap color.</title>
        <authorList>
            <person name="Zhang Y."/>
            <person name="Gao W."/>
            <person name="Sonnenberg A."/>
            <person name="Chen Q."/>
            <person name="Zhang J."/>
            <person name="Huang C."/>
        </authorList>
    </citation>
    <scope>NUCLEOTIDE SEQUENCE [LARGE SCALE GENOMIC DNA]</scope>
    <source>
        <strain evidence="1">CCMSSC00406</strain>
    </source>
</reference>
<name>A0ACB7JCF2_PLECO</name>
<keyword evidence="2" id="KW-1185">Reference proteome</keyword>
<comment type="caution">
    <text evidence="1">The sequence shown here is derived from an EMBL/GenBank/DDBJ whole genome shotgun (WGS) entry which is preliminary data.</text>
</comment>
<proteinExistence type="predicted"/>
<protein>
    <submittedName>
        <fullName evidence="1">Uncharacterized protein</fullName>
    </submittedName>
</protein>
<accession>A0ACB7JCF2</accession>
<dbReference type="EMBL" id="WQMT02000001">
    <property type="protein sequence ID" value="KAG9227701.1"/>
    <property type="molecule type" value="Genomic_DNA"/>
</dbReference>
<evidence type="ECO:0000313" key="2">
    <source>
        <dbReference type="Proteomes" id="UP000824881"/>
    </source>
</evidence>